<evidence type="ECO:0000256" key="3">
    <source>
        <dbReference type="ARBA" id="ARBA00012513"/>
    </source>
</evidence>
<evidence type="ECO:0000256" key="5">
    <source>
        <dbReference type="ARBA" id="ARBA00022490"/>
    </source>
</evidence>
<comment type="subcellular location">
    <subcellularLocation>
        <location evidence="1">Chromosome</location>
    </subcellularLocation>
    <subcellularLocation>
        <location evidence="2">Cytoplasm</location>
    </subcellularLocation>
</comment>
<dbReference type="GO" id="GO:0005524">
    <property type="term" value="F:ATP binding"/>
    <property type="evidence" value="ECO:0007669"/>
    <property type="project" value="UniProtKB-UniRule"/>
</dbReference>
<dbReference type="InterPro" id="IPR011009">
    <property type="entry name" value="Kinase-like_dom_sf"/>
</dbReference>
<name>A0A182WPR0_9DIPT</name>
<evidence type="ECO:0000313" key="15">
    <source>
        <dbReference type="EnsemblMetazoa" id="AMIN014653-PA"/>
    </source>
</evidence>
<comment type="catalytic activity">
    <reaction evidence="11">
        <text>L-threonyl-[protein] + ATP = O-phospho-L-threonyl-[protein] + ADP + H(+)</text>
        <dbReference type="Rhea" id="RHEA:46608"/>
        <dbReference type="Rhea" id="RHEA-COMP:11060"/>
        <dbReference type="Rhea" id="RHEA-COMP:11605"/>
        <dbReference type="ChEBI" id="CHEBI:15378"/>
        <dbReference type="ChEBI" id="CHEBI:30013"/>
        <dbReference type="ChEBI" id="CHEBI:30616"/>
        <dbReference type="ChEBI" id="CHEBI:61977"/>
        <dbReference type="ChEBI" id="CHEBI:456216"/>
        <dbReference type="EC" id="2.7.11.1"/>
    </reaction>
</comment>
<dbReference type="GO" id="GO:0035556">
    <property type="term" value="P:intracellular signal transduction"/>
    <property type="evidence" value="ECO:0007669"/>
    <property type="project" value="TreeGrafter"/>
</dbReference>
<feature type="binding site" evidence="13">
    <location>
        <position position="131"/>
    </location>
    <ligand>
        <name>ATP</name>
        <dbReference type="ChEBI" id="CHEBI:30616"/>
    </ligand>
</feature>
<evidence type="ECO:0000256" key="2">
    <source>
        <dbReference type="ARBA" id="ARBA00004496"/>
    </source>
</evidence>
<dbReference type="Proteomes" id="UP000075920">
    <property type="component" value="Unassembled WGS sequence"/>
</dbReference>
<dbReference type="GO" id="GO:0000278">
    <property type="term" value="P:mitotic cell cycle"/>
    <property type="evidence" value="ECO:0007669"/>
    <property type="project" value="TreeGrafter"/>
</dbReference>
<dbReference type="PROSITE" id="PS00107">
    <property type="entry name" value="PROTEIN_KINASE_ATP"/>
    <property type="match status" value="1"/>
</dbReference>
<keyword evidence="9" id="KW-0418">Kinase</keyword>
<evidence type="ECO:0000256" key="9">
    <source>
        <dbReference type="ARBA" id="ARBA00022777"/>
    </source>
</evidence>
<dbReference type="VEuPathDB" id="VectorBase:AMIN014653"/>
<dbReference type="EC" id="2.7.11.1" evidence="3"/>
<keyword evidence="4" id="KW-0158">Chromosome</keyword>
<evidence type="ECO:0000256" key="4">
    <source>
        <dbReference type="ARBA" id="ARBA00022454"/>
    </source>
</evidence>
<keyword evidence="6" id="KW-0723">Serine/threonine-protein kinase</keyword>
<dbReference type="Pfam" id="PF12330">
    <property type="entry name" value="Haspin_kinase"/>
    <property type="match status" value="1"/>
</dbReference>
<evidence type="ECO:0000256" key="10">
    <source>
        <dbReference type="ARBA" id="ARBA00022840"/>
    </source>
</evidence>
<evidence type="ECO:0000256" key="6">
    <source>
        <dbReference type="ARBA" id="ARBA00022527"/>
    </source>
</evidence>
<dbReference type="GO" id="GO:0072354">
    <property type="term" value="F:histone H3T3 kinase activity"/>
    <property type="evidence" value="ECO:0007669"/>
    <property type="project" value="TreeGrafter"/>
</dbReference>
<dbReference type="PROSITE" id="PS50011">
    <property type="entry name" value="PROTEIN_KINASE_DOM"/>
    <property type="match status" value="1"/>
</dbReference>
<dbReference type="STRING" id="112268.A0A182WPR0"/>
<organism evidence="15 16">
    <name type="scientific">Anopheles minimus</name>
    <dbReference type="NCBI Taxonomy" id="112268"/>
    <lineage>
        <taxon>Eukaryota</taxon>
        <taxon>Metazoa</taxon>
        <taxon>Ecdysozoa</taxon>
        <taxon>Arthropoda</taxon>
        <taxon>Hexapoda</taxon>
        <taxon>Insecta</taxon>
        <taxon>Pterygota</taxon>
        <taxon>Neoptera</taxon>
        <taxon>Endopterygota</taxon>
        <taxon>Diptera</taxon>
        <taxon>Nematocera</taxon>
        <taxon>Culicoidea</taxon>
        <taxon>Culicidae</taxon>
        <taxon>Anophelinae</taxon>
        <taxon>Anopheles</taxon>
    </lineage>
</organism>
<evidence type="ECO:0000256" key="8">
    <source>
        <dbReference type="ARBA" id="ARBA00022741"/>
    </source>
</evidence>
<dbReference type="FunFam" id="1.10.510.10:FF:000401">
    <property type="entry name" value="serine/threonine-protein kinase haspin"/>
    <property type="match status" value="1"/>
</dbReference>
<keyword evidence="5" id="KW-0963">Cytoplasm</keyword>
<evidence type="ECO:0000256" key="13">
    <source>
        <dbReference type="PROSITE-ProRule" id="PRU10141"/>
    </source>
</evidence>
<dbReference type="AlphaFoldDB" id="A0A182WPR0"/>
<dbReference type="EnsemblMetazoa" id="AMIN014653-RA">
    <property type="protein sequence ID" value="AMIN014653-PA"/>
    <property type="gene ID" value="AMIN014653"/>
</dbReference>
<protein>
    <recommendedName>
        <fullName evidence="3">non-specific serine/threonine protein kinase</fullName>
        <ecNumber evidence="3">2.7.11.1</ecNumber>
    </recommendedName>
</protein>
<dbReference type="InterPro" id="IPR024604">
    <property type="entry name" value="GSG2_C"/>
</dbReference>
<evidence type="ECO:0000313" key="16">
    <source>
        <dbReference type="Proteomes" id="UP000075920"/>
    </source>
</evidence>
<evidence type="ECO:0000256" key="11">
    <source>
        <dbReference type="ARBA" id="ARBA00047899"/>
    </source>
</evidence>
<accession>A0A182WPR0</accession>
<proteinExistence type="predicted"/>
<keyword evidence="10 13" id="KW-0067">ATP-binding</keyword>
<evidence type="ECO:0000259" key="14">
    <source>
        <dbReference type="PROSITE" id="PS50011"/>
    </source>
</evidence>
<reference evidence="16" key="1">
    <citation type="submission" date="2013-03" db="EMBL/GenBank/DDBJ databases">
        <title>The Genome Sequence of Anopheles minimus MINIMUS1.</title>
        <authorList>
            <consortium name="The Broad Institute Genomics Platform"/>
            <person name="Neafsey D.E."/>
            <person name="Walton C."/>
            <person name="Walker B."/>
            <person name="Young S.K."/>
            <person name="Zeng Q."/>
            <person name="Gargeya S."/>
            <person name="Fitzgerald M."/>
            <person name="Haas B."/>
            <person name="Abouelleil A."/>
            <person name="Allen A.W."/>
            <person name="Alvarado L."/>
            <person name="Arachchi H.M."/>
            <person name="Berlin A.M."/>
            <person name="Chapman S.B."/>
            <person name="Gainer-Dewar J."/>
            <person name="Goldberg J."/>
            <person name="Griggs A."/>
            <person name="Gujja S."/>
            <person name="Hansen M."/>
            <person name="Howarth C."/>
            <person name="Imamovic A."/>
            <person name="Ireland A."/>
            <person name="Larimer J."/>
            <person name="McCowan C."/>
            <person name="Murphy C."/>
            <person name="Pearson M."/>
            <person name="Poon T.W."/>
            <person name="Priest M."/>
            <person name="Roberts A."/>
            <person name="Saif S."/>
            <person name="Shea T."/>
            <person name="Sisk P."/>
            <person name="Sykes S."/>
            <person name="Wortman J."/>
            <person name="Nusbaum C."/>
            <person name="Birren B."/>
        </authorList>
    </citation>
    <scope>NUCLEOTIDE SEQUENCE [LARGE SCALE GENOMIC DNA]</scope>
    <source>
        <strain evidence="16">MINIMUS1</strain>
    </source>
</reference>
<dbReference type="SUPFAM" id="SSF56112">
    <property type="entry name" value="Protein kinase-like (PK-like)"/>
    <property type="match status" value="1"/>
</dbReference>
<dbReference type="PANTHER" id="PTHR24419">
    <property type="entry name" value="INTERLEUKIN-1 RECEPTOR-ASSOCIATED KINASE"/>
    <property type="match status" value="1"/>
</dbReference>
<dbReference type="SMART" id="SM01331">
    <property type="entry name" value="DUF3635"/>
    <property type="match status" value="1"/>
</dbReference>
<dbReference type="Gene3D" id="3.30.200.20">
    <property type="entry name" value="Phosphorylase Kinase, domain 1"/>
    <property type="match status" value="1"/>
</dbReference>
<keyword evidence="8 13" id="KW-0547">Nucleotide-binding</keyword>
<dbReference type="GO" id="GO:0005694">
    <property type="term" value="C:chromosome"/>
    <property type="evidence" value="ECO:0007669"/>
    <property type="project" value="UniProtKB-SubCell"/>
</dbReference>
<dbReference type="InterPro" id="IPR017441">
    <property type="entry name" value="Protein_kinase_ATP_BS"/>
</dbReference>
<evidence type="ECO:0000256" key="7">
    <source>
        <dbReference type="ARBA" id="ARBA00022679"/>
    </source>
</evidence>
<comment type="catalytic activity">
    <reaction evidence="12">
        <text>L-seryl-[protein] + ATP = O-phospho-L-seryl-[protein] + ADP + H(+)</text>
        <dbReference type="Rhea" id="RHEA:17989"/>
        <dbReference type="Rhea" id="RHEA-COMP:9863"/>
        <dbReference type="Rhea" id="RHEA-COMP:11604"/>
        <dbReference type="ChEBI" id="CHEBI:15378"/>
        <dbReference type="ChEBI" id="CHEBI:29999"/>
        <dbReference type="ChEBI" id="CHEBI:30616"/>
        <dbReference type="ChEBI" id="CHEBI:83421"/>
        <dbReference type="ChEBI" id="CHEBI:456216"/>
        <dbReference type="EC" id="2.7.11.1"/>
    </reaction>
</comment>
<evidence type="ECO:0000256" key="1">
    <source>
        <dbReference type="ARBA" id="ARBA00004286"/>
    </source>
</evidence>
<dbReference type="InterPro" id="IPR000719">
    <property type="entry name" value="Prot_kinase_dom"/>
</dbReference>
<sequence length="424" mass="48823">MSILRSSIHRREGCCSVAGERRITLYMDDHLAPQSTNLTRSSTSRQRDDPNDVSVHQFIAPLAWKTVSDKRYLCPKSSKDEILARCGQQEPIPFEKTLASLNAVVERKIGEGVYGEVFLCTKPNGQRSVLKLIPIEGSHLINGEKQKTYEEILSEIIISSEVSSLRQQNVQFCTDGFVELQSVHCIVGKYPERLVNLWQEYDQKNGTENDSPAEFPDEQLYIAFETAFGGTDLDGYRFRNAQQAFSVYTQVLLALAVAEKRYDFEHRDLHTGNILLEPTKEPERTYYLLGEEITIETFGLKATIIDYTLSRIVYNGLCLFNDLSTDEELFTAEGDYQFEIYRNMKSALQNQWNLHAPKTNVYWLHYLLEKLTSLRNYREKTSQVHRVAMRTMKELSEVLLQFNSVHEIVSHYFVAPLNESNKEN</sequence>
<dbReference type="GO" id="GO:0005634">
    <property type="term" value="C:nucleus"/>
    <property type="evidence" value="ECO:0007669"/>
    <property type="project" value="TreeGrafter"/>
</dbReference>
<dbReference type="PANTHER" id="PTHR24419:SF18">
    <property type="entry name" value="SERINE_THREONINE-PROTEIN KINASE HASPIN"/>
    <property type="match status" value="1"/>
</dbReference>
<evidence type="ECO:0000256" key="12">
    <source>
        <dbReference type="ARBA" id="ARBA00048679"/>
    </source>
</evidence>
<reference evidence="15" key="2">
    <citation type="submission" date="2020-05" db="UniProtKB">
        <authorList>
            <consortium name="EnsemblMetazoa"/>
        </authorList>
    </citation>
    <scope>IDENTIFICATION</scope>
    <source>
        <strain evidence="15">MINIMUS1</strain>
    </source>
</reference>
<dbReference type="Gene3D" id="1.10.510.10">
    <property type="entry name" value="Transferase(Phosphotransferase) domain 1"/>
    <property type="match status" value="1"/>
</dbReference>
<keyword evidence="7" id="KW-0808">Transferase</keyword>
<feature type="domain" description="Protein kinase" evidence="14">
    <location>
        <begin position="103"/>
        <end position="424"/>
    </location>
</feature>
<dbReference type="GO" id="GO:0005737">
    <property type="term" value="C:cytoplasm"/>
    <property type="evidence" value="ECO:0007669"/>
    <property type="project" value="UniProtKB-SubCell"/>
</dbReference>
<keyword evidence="16" id="KW-1185">Reference proteome</keyword>